<name>A0A1G8LQQ1_9GAMM</name>
<protein>
    <submittedName>
        <fullName evidence="1">Uncharacterized protein</fullName>
    </submittedName>
</protein>
<dbReference type="Proteomes" id="UP000199527">
    <property type="component" value="Unassembled WGS sequence"/>
</dbReference>
<dbReference type="RefSeq" id="WP_090361785.1">
    <property type="nucleotide sequence ID" value="NZ_FNEM01000002.1"/>
</dbReference>
<evidence type="ECO:0000313" key="2">
    <source>
        <dbReference type="Proteomes" id="UP000199527"/>
    </source>
</evidence>
<proteinExistence type="predicted"/>
<evidence type="ECO:0000313" key="1">
    <source>
        <dbReference type="EMBL" id="SDI58014.1"/>
    </source>
</evidence>
<reference evidence="2" key="1">
    <citation type="submission" date="2016-10" db="EMBL/GenBank/DDBJ databases">
        <authorList>
            <person name="Varghese N."/>
            <person name="Submissions S."/>
        </authorList>
    </citation>
    <scope>NUCLEOTIDE SEQUENCE [LARGE SCALE GENOMIC DNA]</scope>
    <source>
        <strain evidence="2">DSM 23317</strain>
    </source>
</reference>
<dbReference type="EMBL" id="FNEM01000002">
    <property type="protein sequence ID" value="SDI58014.1"/>
    <property type="molecule type" value="Genomic_DNA"/>
</dbReference>
<organism evidence="1 2">
    <name type="scientific">Ferrimonas sediminum</name>
    <dbReference type="NCBI Taxonomy" id="718193"/>
    <lineage>
        <taxon>Bacteria</taxon>
        <taxon>Pseudomonadati</taxon>
        <taxon>Pseudomonadota</taxon>
        <taxon>Gammaproteobacteria</taxon>
        <taxon>Alteromonadales</taxon>
        <taxon>Ferrimonadaceae</taxon>
        <taxon>Ferrimonas</taxon>
    </lineage>
</organism>
<dbReference type="OrthoDB" id="6401708at2"/>
<dbReference type="AlphaFoldDB" id="A0A1G8LQQ1"/>
<sequence length="135" mass="15286">MRTLAKQLLVSASLLTLVVGVCYGLGYGFYQQKPMRDSDYFTQYIGDKTFCRTVIYYQDQGNADKVKVLLSYAEDNAMGYLMRRFGKDKGLEIVNACETQRQEALLQSCREAPGDLVEMLVLEHNKPAVKKKGLI</sequence>
<accession>A0A1G8LQQ1</accession>
<keyword evidence="2" id="KW-1185">Reference proteome</keyword>
<gene>
    <name evidence="1" type="ORF">SAMN04488540_102141</name>
</gene>